<dbReference type="OrthoDB" id="121633at2"/>
<dbReference type="Gene3D" id="3.30.160.100">
    <property type="entry name" value="Ribosome hibernation promotion factor-like"/>
    <property type="match status" value="1"/>
</dbReference>
<dbReference type="SUPFAM" id="SSF69754">
    <property type="entry name" value="Ribosome binding protein Y (YfiA homologue)"/>
    <property type="match status" value="1"/>
</dbReference>
<dbReference type="AlphaFoldDB" id="A0A5P6PCR0"/>
<name>A0A5P6PCR0_9BRAD</name>
<dbReference type="Proteomes" id="UP000325641">
    <property type="component" value="Chromosome"/>
</dbReference>
<accession>A0A5P6PCR0</accession>
<evidence type="ECO:0008006" key="3">
    <source>
        <dbReference type="Google" id="ProtNLM"/>
    </source>
</evidence>
<sequence length="110" mass="12169">MLIEVRTAGTTSGEQSFAEVKAEVHAALDQYGDRLRRIDVHLSDAAGRKSGHDDKSCMIEARRDGCEPIVVTHLDSTMEKAIHGAIHDLKRSVQSALGKEAARDQRRDHH</sequence>
<dbReference type="EMBL" id="CP044543">
    <property type="protein sequence ID" value="QFI75888.1"/>
    <property type="molecule type" value="Genomic_DNA"/>
</dbReference>
<gene>
    <name evidence="1" type="ORF">F8237_27910</name>
</gene>
<organism evidence="1 2">
    <name type="scientific">Bradyrhizobium betae</name>
    <dbReference type="NCBI Taxonomy" id="244734"/>
    <lineage>
        <taxon>Bacteria</taxon>
        <taxon>Pseudomonadati</taxon>
        <taxon>Pseudomonadota</taxon>
        <taxon>Alphaproteobacteria</taxon>
        <taxon>Hyphomicrobiales</taxon>
        <taxon>Nitrobacteraceae</taxon>
        <taxon>Bradyrhizobium</taxon>
    </lineage>
</organism>
<protein>
    <recommendedName>
        <fullName evidence="3">HPF/RaiA family ribosome-associated protein</fullName>
    </recommendedName>
</protein>
<dbReference type="InterPro" id="IPR036567">
    <property type="entry name" value="RHF-like"/>
</dbReference>
<evidence type="ECO:0000313" key="2">
    <source>
        <dbReference type="Proteomes" id="UP000325641"/>
    </source>
</evidence>
<evidence type="ECO:0000313" key="1">
    <source>
        <dbReference type="EMBL" id="QFI75888.1"/>
    </source>
</evidence>
<dbReference type="KEGG" id="bbet:F8237_27910"/>
<reference evidence="2" key="1">
    <citation type="submission" date="2019-10" db="EMBL/GenBank/DDBJ databases">
        <title>Complete Genome Sequence of Bradyrhizobium betae type strain PL7HG1T.</title>
        <authorList>
            <person name="Bromfield E.S.P."/>
            <person name="Cloutier S."/>
        </authorList>
    </citation>
    <scope>NUCLEOTIDE SEQUENCE [LARGE SCALE GENOMIC DNA]</scope>
    <source>
        <strain evidence="2">PL7HG1</strain>
    </source>
</reference>
<dbReference type="RefSeq" id="WP_151649418.1">
    <property type="nucleotide sequence ID" value="NZ_CP044543.1"/>
</dbReference>
<proteinExistence type="predicted"/>